<keyword evidence="3" id="KW-1185">Reference proteome</keyword>
<evidence type="ECO:0000256" key="1">
    <source>
        <dbReference type="SAM" id="SignalP"/>
    </source>
</evidence>
<feature type="signal peptide" evidence="1">
    <location>
        <begin position="1"/>
        <end position="17"/>
    </location>
</feature>
<protein>
    <submittedName>
        <fullName evidence="2">Uncharacterized protein</fullName>
    </submittedName>
</protein>
<organism evidence="2 3">
    <name type="scientific">Glonium stellatum</name>
    <dbReference type="NCBI Taxonomy" id="574774"/>
    <lineage>
        <taxon>Eukaryota</taxon>
        <taxon>Fungi</taxon>
        <taxon>Dikarya</taxon>
        <taxon>Ascomycota</taxon>
        <taxon>Pezizomycotina</taxon>
        <taxon>Dothideomycetes</taxon>
        <taxon>Pleosporomycetidae</taxon>
        <taxon>Gloniales</taxon>
        <taxon>Gloniaceae</taxon>
        <taxon>Glonium</taxon>
    </lineage>
</organism>
<gene>
    <name evidence="2" type="ORF">AOQ84DRAFT_356060</name>
</gene>
<reference evidence="2 3" key="1">
    <citation type="journal article" date="2016" name="Nat. Commun.">
        <title>Ectomycorrhizal ecology is imprinted in the genome of the dominant symbiotic fungus Cenococcum geophilum.</title>
        <authorList>
            <consortium name="DOE Joint Genome Institute"/>
            <person name="Peter M."/>
            <person name="Kohler A."/>
            <person name="Ohm R.A."/>
            <person name="Kuo A."/>
            <person name="Krutzmann J."/>
            <person name="Morin E."/>
            <person name="Arend M."/>
            <person name="Barry K.W."/>
            <person name="Binder M."/>
            <person name="Choi C."/>
            <person name="Clum A."/>
            <person name="Copeland A."/>
            <person name="Grisel N."/>
            <person name="Haridas S."/>
            <person name="Kipfer T."/>
            <person name="LaButti K."/>
            <person name="Lindquist E."/>
            <person name="Lipzen A."/>
            <person name="Maire R."/>
            <person name="Meier B."/>
            <person name="Mihaltcheva S."/>
            <person name="Molinier V."/>
            <person name="Murat C."/>
            <person name="Poggeler S."/>
            <person name="Quandt C.A."/>
            <person name="Sperisen C."/>
            <person name="Tritt A."/>
            <person name="Tisserant E."/>
            <person name="Crous P.W."/>
            <person name="Henrissat B."/>
            <person name="Nehls U."/>
            <person name="Egli S."/>
            <person name="Spatafora J.W."/>
            <person name="Grigoriev I.V."/>
            <person name="Martin F.M."/>
        </authorList>
    </citation>
    <scope>NUCLEOTIDE SEQUENCE [LARGE SCALE GENOMIC DNA]</scope>
    <source>
        <strain evidence="2 3">CBS 207.34</strain>
    </source>
</reference>
<dbReference type="AlphaFoldDB" id="A0A8E2EUT3"/>
<feature type="chain" id="PRO_5034993340" evidence="1">
    <location>
        <begin position="18"/>
        <end position="209"/>
    </location>
</feature>
<dbReference type="Proteomes" id="UP000250140">
    <property type="component" value="Unassembled WGS sequence"/>
</dbReference>
<dbReference type="EMBL" id="KV750353">
    <property type="protein sequence ID" value="OCL05211.1"/>
    <property type="molecule type" value="Genomic_DNA"/>
</dbReference>
<proteinExistence type="predicted"/>
<accession>A0A8E2EUT3</accession>
<evidence type="ECO:0000313" key="3">
    <source>
        <dbReference type="Proteomes" id="UP000250140"/>
    </source>
</evidence>
<evidence type="ECO:0000313" key="2">
    <source>
        <dbReference type="EMBL" id="OCL05211.1"/>
    </source>
</evidence>
<keyword evidence="1" id="KW-0732">Signal</keyword>
<dbReference type="OrthoDB" id="3942074at2759"/>
<name>A0A8E2EUT3_9PEZI</name>
<sequence length="209" mass="20118">MHSNILTILALAATALARTDLSGCTSSETVAFGGASMIYYVPGTGEICAFLDCGGGTAPPKTTVPGCPLYSGTASYEPSYLSGYGPNAVVSTAMVSSIAAETTMVMTAAPTALSSALPGITVIDSSSALSVSSSGSSFATITTAPGQSTILVGTGGISATGTGAGNNLTATATLPTTTSHFTGAATALAAGKEMFGLAVGVVAAGLAVL</sequence>